<dbReference type="GO" id="GO:0012505">
    <property type="term" value="C:endomembrane system"/>
    <property type="evidence" value="ECO:0007669"/>
    <property type="project" value="UniProtKB-SubCell"/>
</dbReference>
<dbReference type="InterPro" id="IPR044880">
    <property type="entry name" value="NCX_ion-bd_dom_sf"/>
</dbReference>
<evidence type="ECO:0000256" key="3">
    <source>
        <dbReference type="ARBA" id="ARBA00022448"/>
    </source>
</evidence>
<evidence type="ECO:0000256" key="5">
    <source>
        <dbReference type="ARBA" id="ARBA00022989"/>
    </source>
</evidence>
<comment type="subcellular location">
    <subcellularLocation>
        <location evidence="1">Endomembrane system</location>
        <topology evidence="1">Multi-pass membrane protein</topology>
    </subcellularLocation>
</comment>
<dbReference type="RefSeq" id="XP_056585189.1">
    <property type="nucleotide sequence ID" value="XM_056721054.1"/>
</dbReference>
<reference evidence="11" key="2">
    <citation type="journal article" date="2023" name="IMA Fungus">
        <title>Comparative genomic study of the Penicillium genus elucidates a diverse pangenome and 15 lateral gene transfer events.</title>
        <authorList>
            <person name="Petersen C."/>
            <person name="Sorensen T."/>
            <person name="Nielsen M.R."/>
            <person name="Sondergaard T.E."/>
            <person name="Sorensen J.L."/>
            <person name="Fitzpatrick D.A."/>
            <person name="Frisvad J.C."/>
            <person name="Nielsen K.L."/>
        </authorList>
    </citation>
    <scope>NUCLEOTIDE SEQUENCE</scope>
    <source>
        <strain evidence="11">IBT 3081</strain>
    </source>
</reference>
<sequence length="568" mass="61549">MTTVHGSNDNNLHDINPFAESSTSDEHDALNTSFESDPRSSGSYPCQYEMSSESCALQFLWPKLISTSYRYQGQAELASANSGSDKNDIFHKVKNFLRKDKAPTPDDDGLAGWPHHGRPCNSISIFRQQTRQILNPRIIFSGAFAASAIIISETKSPALVIFIWNLLAIVPLSITLTEATERISKDLGETAGALLNITIGNLAELIIFTALLKNNIKVVQSSLLGSILVNLLLVLGSAIIAGCISKSDVTYNTDLTHSFVGLLNLTISCLMIPSAFYGSVKSVSSADHMSLSFSRGVSIILLGTYFLYLFFQFKSHAHLFLSTRLQVPPSTDDHEYTDLESHPTVLASATSRDLPHLEMQEVRSRSCSVDALTASAMPLFHNEPSEGRPSLNRQTQPPLGDILGCSCERYAKTSSRMISVTLLALSTILIAICAEFFASSFSTLNEQGVLGESFVGLIIIPIAGNVAENVTAVVVASKNQMDLAISVALGSAIQIGLLVSPAMVLIGWALDKPMTLHFDKFEMVTLIGAVIMVDFIVLKGKTNYMEGAILCACFAAISYVHSVYSLKM</sequence>
<keyword evidence="12" id="KW-1185">Reference proteome</keyword>
<dbReference type="GO" id="GO:0000329">
    <property type="term" value="C:fungal-type vacuole membrane"/>
    <property type="evidence" value="ECO:0007669"/>
    <property type="project" value="TreeGrafter"/>
</dbReference>
<evidence type="ECO:0000256" key="2">
    <source>
        <dbReference type="ARBA" id="ARBA00008170"/>
    </source>
</evidence>
<comment type="caution">
    <text evidence="11">The sequence shown here is derived from an EMBL/GenBank/DDBJ whole genome shotgun (WGS) entry which is preliminary data.</text>
</comment>
<feature type="transmembrane region" description="Helical" evidence="9">
    <location>
        <begin position="223"/>
        <end position="244"/>
    </location>
</feature>
<evidence type="ECO:0000256" key="1">
    <source>
        <dbReference type="ARBA" id="ARBA00004127"/>
    </source>
</evidence>
<evidence type="ECO:0000313" key="12">
    <source>
        <dbReference type="Proteomes" id="UP001147752"/>
    </source>
</evidence>
<evidence type="ECO:0000256" key="7">
    <source>
        <dbReference type="ARBA" id="ARBA00023136"/>
    </source>
</evidence>
<dbReference type="InterPro" id="IPR004713">
    <property type="entry name" value="CaH_exchang"/>
</dbReference>
<feature type="transmembrane region" description="Helical" evidence="9">
    <location>
        <begin position="547"/>
        <end position="566"/>
    </location>
</feature>
<keyword evidence="5 9" id="KW-1133">Transmembrane helix</keyword>
<dbReference type="OrthoDB" id="1699231at2759"/>
<dbReference type="EMBL" id="JAPZBT010000001">
    <property type="protein sequence ID" value="KAJ5385413.1"/>
    <property type="molecule type" value="Genomic_DNA"/>
</dbReference>
<accession>A0A9W9SVF2</accession>
<dbReference type="GO" id="GO:0015369">
    <property type="term" value="F:calcium:proton antiporter activity"/>
    <property type="evidence" value="ECO:0007669"/>
    <property type="project" value="UniProtKB-ARBA"/>
</dbReference>
<protein>
    <recommendedName>
        <fullName evidence="10">Sodium/calcium exchanger membrane region domain-containing protein</fullName>
    </recommendedName>
</protein>
<evidence type="ECO:0000259" key="10">
    <source>
        <dbReference type="Pfam" id="PF01699"/>
    </source>
</evidence>
<feature type="transmembrane region" description="Helical" evidence="9">
    <location>
        <begin position="256"/>
        <end position="280"/>
    </location>
</feature>
<keyword evidence="4 9" id="KW-0812">Transmembrane</keyword>
<feature type="domain" description="Sodium/calcium exchanger membrane region" evidence="10">
    <location>
        <begin position="158"/>
        <end position="313"/>
    </location>
</feature>
<evidence type="ECO:0000256" key="6">
    <source>
        <dbReference type="ARBA" id="ARBA00023065"/>
    </source>
</evidence>
<feature type="transmembrane region" description="Helical" evidence="9">
    <location>
        <begin position="418"/>
        <end position="441"/>
    </location>
</feature>
<dbReference type="Proteomes" id="UP001147752">
    <property type="component" value="Unassembled WGS sequence"/>
</dbReference>
<feature type="transmembrane region" description="Helical" evidence="9">
    <location>
        <begin position="521"/>
        <end position="538"/>
    </location>
</feature>
<evidence type="ECO:0000256" key="8">
    <source>
        <dbReference type="SAM" id="MobiDB-lite"/>
    </source>
</evidence>
<feature type="transmembrane region" description="Helical" evidence="9">
    <location>
        <begin position="292"/>
        <end position="311"/>
    </location>
</feature>
<evidence type="ECO:0000256" key="4">
    <source>
        <dbReference type="ARBA" id="ARBA00022692"/>
    </source>
</evidence>
<feature type="transmembrane region" description="Helical" evidence="9">
    <location>
        <begin position="483"/>
        <end position="509"/>
    </location>
</feature>
<dbReference type="InterPro" id="IPR004837">
    <property type="entry name" value="NaCa_Exmemb"/>
</dbReference>
<feature type="transmembrane region" description="Helical" evidence="9">
    <location>
        <begin position="453"/>
        <end position="476"/>
    </location>
</feature>
<comment type="similarity">
    <text evidence="2">Belongs to the Ca(2+):cation antiporter (CaCA) (TC 2.A.19) family.</text>
</comment>
<keyword evidence="7 9" id="KW-0472">Membrane</keyword>
<name>A0A9W9SVF2_9EURO</name>
<feature type="region of interest" description="Disordered" evidence="8">
    <location>
        <begin position="1"/>
        <end position="45"/>
    </location>
</feature>
<feature type="compositionally biased region" description="Polar residues" evidence="8">
    <location>
        <begin position="1"/>
        <end position="10"/>
    </location>
</feature>
<feature type="compositionally biased region" description="Polar residues" evidence="8">
    <location>
        <begin position="30"/>
        <end position="45"/>
    </location>
</feature>
<dbReference type="AlphaFoldDB" id="A0A9W9SVF2"/>
<feature type="transmembrane region" description="Helical" evidence="9">
    <location>
        <begin position="134"/>
        <end position="152"/>
    </location>
</feature>
<organism evidence="11 12">
    <name type="scientific">Penicillium concentricum</name>
    <dbReference type="NCBI Taxonomy" id="293559"/>
    <lineage>
        <taxon>Eukaryota</taxon>
        <taxon>Fungi</taxon>
        <taxon>Dikarya</taxon>
        <taxon>Ascomycota</taxon>
        <taxon>Pezizomycotina</taxon>
        <taxon>Eurotiomycetes</taxon>
        <taxon>Eurotiomycetidae</taxon>
        <taxon>Eurotiales</taxon>
        <taxon>Aspergillaceae</taxon>
        <taxon>Penicillium</taxon>
    </lineage>
</organism>
<gene>
    <name evidence="11" type="ORF">N7517_003324</name>
</gene>
<proteinExistence type="inferred from homology"/>
<keyword evidence="3" id="KW-0813">Transport</keyword>
<feature type="transmembrane region" description="Helical" evidence="9">
    <location>
        <begin position="158"/>
        <end position="179"/>
    </location>
</feature>
<dbReference type="Gene3D" id="1.20.1420.30">
    <property type="entry name" value="NCX, central ion-binding region"/>
    <property type="match status" value="2"/>
</dbReference>
<keyword evidence="6" id="KW-0406">Ion transport</keyword>
<feature type="domain" description="Sodium/calcium exchanger membrane region" evidence="10">
    <location>
        <begin position="419"/>
        <end position="559"/>
    </location>
</feature>
<dbReference type="GeneID" id="81460237"/>
<reference evidence="11" key="1">
    <citation type="submission" date="2022-12" db="EMBL/GenBank/DDBJ databases">
        <authorList>
            <person name="Petersen C."/>
        </authorList>
    </citation>
    <scope>NUCLEOTIDE SEQUENCE</scope>
    <source>
        <strain evidence="11">IBT 3081</strain>
    </source>
</reference>
<evidence type="ECO:0000256" key="9">
    <source>
        <dbReference type="SAM" id="Phobius"/>
    </source>
</evidence>
<dbReference type="PANTHER" id="PTHR31503:SF22">
    <property type="entry name" value="VACUOLAR CALCIUM ION TRANSPORTER"/>
    <property type="match status" value="1"/>
</dbReference>
<dbReference type="GO" id="GO:0006874">
    <property type="term" value="P:intracellular calcium ion homeostasis"/>
    <property type="evidence" value="ECO:0007669"/>
    <property type="project" value="TreeGrafter"/>
</dbReference>
<feature type="transmembrane region" description="Helical" evidence="9">
    <location>
        <begin position="191"/>
        <end position="211"/>
    </location>
</feature>
<dbReference type="Pfam" id="PF01699">
    <property type="entry name" value="Na_Ca_ex"/>
    <property type="match status" value="2"/>
</dbReference>
<evidence type="ECO:0000313" key="11">
    <source>
        <dbReference type="EMBL" id="KAJ5385413.1"/>
    </source>
</evidence>
<dbReference type="PANTHER" id="PTHR31503">
    <property type="entry name" value="VACUOLAR CALCIUM ION TRANSPORTER"/>
    <property type="match status" value="1"/>
</dbReference>